<organism evidence="3 4">
    <name type="scientific">Streptomyces omiyaensis</name>
    <dbReference type="NCBI Taxonomy" id="68247"/>
    <lineage>
        <taxon>Bacteria</taxon>
        <taxon>Bacillati</taxon>
        <taxon>Actinomycetota</taxon>
        <taxon>Actinomycetes</taxon>
        <taxon>Kitasatosporales</taxon>
        <taxon>Streptomycetaceae</taxon>
        <taxon>Streptomyces</taxon>
    </lineage>
</organism>
<gene>
    <name evidence="3" type="ORF">ACGFYS_19935</name>
</gene>
<dbReference type="RefSeq" id="WP_392080950.1">
    <property type="nucleotide sequence ID" value="NZ_JBIBVA010000005.1"/>
</dbReference>
<feature type="signal peptide" evidence="2">
    <location>
        <begin position="1"/>
        <end position="36"/>
    </location>
</feature>
<keyword evidence="1 2" id="KW-0732">Signal</keyword>
<dbReference type="Proteomes" id="UP001604282">
    <property type="component" value="Unassembled WGS sequence"/>
</dbReference>
<feature type="chain" id="PRO_5047542619" evidence="2">
    <location>
        <begin position="37"/>
        <end position="743"/>
    </location>
</feature>
<sequence length="743" mass="76478">MQHRTAGTRLALAVTTALAVTGLGAGTLATAPVAFAAAPAAAPAALPAAQGEALPVIGEAAELGGLGPSGFLTYSFSRAGDRSLLWTPFDGSAPVPLGEPEGWDIGGGDVVALGNASWTAEMDVIGLRNMADPSAPAVEIDLRPMNGFHVAVLGPNSLLAQFRKADGTAKLHIVTKDGAGTTTREVTGLPGDATDFLASKARDGKVLVGYATGPQDARTGGRALVDLTSGAVTETYASIESGYDFSTLQFSGSHVAWVDYDSASGLYVTSVDRTTKERKKTVLGARDSLAYAGLLGSWLVYGNPSSSSKEAKAVDLTTGETRVLAEHGSSVLTPGDGTLVLQGALTAGDEGLFRVAAGADGAPAVTGKLAAPESTEPLTIDRAEVPATVDLESTGGKVAMSWTLSRPDAFLLVRLTHVATGKEYVDFPASPAEDGNFSLEWDGLVDGVDAPNGAYTVSAEAELHNHSGDTVPWTGQLTLTRAANAHDYSNNGSTDVLARDASGVLWRDDLLERPADGRIATAERARIGSGWNTYQQIEAVGNLGGAAHADLVAVDGTGMLWRYLGKGDGTFTSRVQVGGGWQVYRHLTGGSDLNGDGRSDLLASDTSGTLWFYKGTGDLSRPYDTRVKVGGGWQVYNQLTAVGNIAGSAAGDLVARDTDGVLWLYQGNGAGGFAGRVQIGGGWQVFSQLVGGGDADNDGRPDLVAYGANATYVYRSNGTASGTFTRLGTDLYAGEGTAFTSVS</sequence>
<reference evidence="3 4" key="1">
    <citation type="submission" date="2024-10" db="EMBL/GenBank/DDBJ databases">
        <title>The Natural Products Discovery Center: Release of the First 8490 Sequenced Strains for Exploring Actinobacteria Biosynthetic Diversity.</title>
        <authorList>
            <person name="Kalkreuter E."/>
            <person name="Kautsar S.A."/>
            <person name="Yang D."/>
            <person name="Bader C.D."/>
            <person name="Teijaro C.N."/>
            <person name="Fluegel L."/>
            <person name="Davis C.M."/>
            <person name="Simpson J.R."/>
            <person name="Lauterbach L."/>
            <person name="Steele A.D."/>
            <person name="Gui C."/>
            <person name="Meng S."/>
            <person name="Li G."/>
            <person name="Viehrig K."/>
            <person name="Ye F."/>
            <person name="Su P."/>
            <person name="Kiefer A.F."/>
            <person name="Nichols A."/>
            <person name="Cepeda A.J."/>
            <person name="Yan W."/>
            <person name="Fan B."/>
            <person name="Jiang Y."/>
            <person name="Adhikari A."/>
            <person name="Zheng C.-J."/>
            <person name="Schuster L."/>
            <person name="Cowan T.M."/>
            <person name="Smanski M.J."/>
            <person name="Chevrette M.G."/>
            <person name="De Carvalho L.P.S."/>
            <person name="Shen B."/>
        </authorList>
    </citation>
    <scope>NUCLEOTIDE SEQUENCE [LARGE SCALE GENOMIC DNA]</scope>
    <source>
        <strain evidence="3 4">NPDC048229</strain>
    </source>
</reference>
<dbReference type="SUPFAM" id="SSF69318">
    <property type="entry name" value="Integrin alpha N-terminal domain"/>
    <property type="match status" value="1"/>
</dbReference>
<dbReference type="InterPro" id="IPR028994">
    <property type="entry name" value="Integrin_alpha_N"/>
</dbReference>
<evidence type="ECO:0000313" key="4">
    <source>
        <dbReference type="Proteomes" id="UP001604282"/>
    </source>
</evidence>
<dbReference type="EMBL" id="JBICZW010000011">
    <property type="protein sequence ID" value="MFG3191200.1"/>
    <property type="molecule type" value="Genomic_DNA"/>
</dbReference>
<dbReference type="SUPFAM" id="SSF69304">
    <property type="entry name" value="Tricorn protease N-terminal domain"/>
    <property type="match status" value="1"/>
</dbReference>
<dbReference type="Pfam" id="PF13517">
    <property type="entry name" value="FG-GAP_3"/>
    <property type="match status" value="1"/>
</dbReference>
<keyword evidence="4" id="KW-1185">Reference proteome</keyword>
<evidence type="ECO:0000313" key="3">
    <source>
        <dbReference type="EMBL" id="MFG3191200.1"/>
    </source>
</evidence>
<evidence type="ECO:0000256" key="2">
    <source>
        <dbReference type="SAM" id="SignalP"/>
    </source>
</evidence>
<dbReference type="InterPro" id="IPR013517">
    <property type="entry name" value="FG-GAP"/>
</dbReference>
<name>A0ABW7BUN3_9ACTN</name>
<protein>
    <submittedName>
        <fullName evidence="3">FG-GAP repeat domain-containing protein</fullName>
    </submittedName>
</protein>
<evidence type="ECO:0000256" key="1">
    <source>
        <dbReference type="ARBA" id="ARBA00022729"/>
    </source>
</evidence>
<accession>A0ABW7BUN3</accession>
<proteinExistence type="predicted"/>
<comment type="caution">
    <text evidence="3">The sequence shown here is derived from an EMBL/GenBank/DDBJ whole genome shotgun (WGS) entry which is preliminary data.</text>
</comment>